<dbReference type="AlphaFoldDB" id="A0A315VXU6"/>
<evidence type="ECO:0000256" key="2">
    <source>
        <dbReference type="ARBA" id="ARBA00022692"/>
    </source>
</evidence>
<evidence type="ECO:0000256" key="6">
    <source>
        <dbReference type="ARBA" id="ARBA00023180"/>
    </source>
</evidence>
<dbReference type="InterPro" id="IPR028082">
    <property type="entry name" value="Peripla_BP_I"/>
</dbReference>
<evidence type="ECO:0000313" key="9">
    <source>
        <dbReference type="Proteomes" id="UP000250572"/>
    </source>
</evidence>
<dbReference type="PANTHER" id="PTHR24061">
    <property type="entry name" value="CALCIUM-SENSING RECEPTOR-RELATED"/>
    <property type="match status" value="1"/>
</dbReference>
<dbReference type="Pfam" id="PF01094">
    <property type="entry name" value="ANF_receptor"/>
    <property type="match status" value="1"/>
</dbReference>
<proteinExistence type="predicted"/>
<keyword evidence="9" id="KW-1185">Reference proteome</keyword>
<dbReference type="InterPro" id="IPR000337">
    <property type="entry name" value="GPCR_3"/>
</dbReference>
<dbReference type="PANTHER" id="PTHR24061:SF528">
    <property type="entry name" value="C-FAMILY ODORANT RECEPTOR OLFCD2-RELATED"/>
    <property type="match status" value="1"/>
</dbReference>
<dbReference type="Proteomes" id="UP000250572">
    <property type="component" value="Unassembled WGS sequence"/>
</dbReference>
<protein>
    <recommendedName>
        <fullName evidence="7">Receptor ligand binding region domain-containing protein</fullName>
    </recommendedName>
</protein>
<keyword evidence="2" id="KW-0812">Transmembrane</keyword>
<dbReference type="GO" id="GO:0004930">
    <property type="term" value="F:G protein-coupled receptor activity"/>
    <property type="evidence" value="ECO:0007669"/>
    <property type="project" value="InterPro"/>
</dbReference>
<sequence>MPLTTGILKRPSVRAMPIVEVEVVSPMTAYTLERLLHNPSLSSYGFIRFSEDLIDRDSWGCQRKCLSKENMRFMQGWPELGCAFLQLVFLVSFSQTEEPFCLPIGDPEVAQLSQDGDIVLGGIFYFHSSWKNREDTYTQKPLALQCIREFQFAQTMLFAIEEINNSTDLLPGVSLGYSIYDTCGSIPKTIKVALALNNDNVNTSSISDIPCTKPVQVQAIVGETSSSPSTAIGTLIGPFHIPLISHFATCACLSDKTKYPSFLRTIPSDYYQSRALAQLVKYFGWTWILWPM</sequence>
<evidence type="ECO:0000313" key="8">
    <source>
        <dbReference type="EMBL" id="PWA24301.1"/>
    </source>
</evidence>
<dbReference type="SUPFAM" id="SSF53822">
    <property type="entry name" value="Periplasmic binding protein-like I"/>
    <property type="match status" value="1"/>
</dbReference>
<gene>
    <name evidence="8" type="ORF">CCH79_00020171</name>
</gene>
<dbReference type="InterPro" id="IPR001828">
    <property type="entry name" value="ANF_lig-bd_rcpt"/>
</dbReference>
<evidence type="ECO:0000256" key="4">
    <source>
        <dbReference type="ARBA" id="ARBA00023136"/>
    </source>
</evidence>
<keyword evidence="3" id="KW-1133">Transmembrane helix</keyword>
<evidence type="ECO:0000256" key="1">
    <source>
        <dbReference type="ARBA" id="ARBA00004141"/>
    </source>
</evidence>
<accession>A0A315VXU6</accession>
<feature type="domain" description="Receptor ligand binding region" evidence="7">
    <location>
        <begin position="154"/>
        <end position="288"/>
    </location>
</feature>
<comment type="caution">
    <text evidence="8">The sequence shown here is derived from an EMBL/GenBank/DDBJ whole genome shotgun (WGS) entry which is preliminary data.</text>
</comment>
<reference evidence="8 9" key="1">
    <citation type="journal article" date="2018" name="G3 (Bethesda)">
        <title>A High-Quality Reference Genome for the Invasive Mosquitofish Gambusia affinis Using a Chicago Library.</title>
        <authorList>
            <person name="Hoffberg S.L."/>
            <person name="Troendle N.J."/>
            <person name="Glenn T.C."/>
            <person name="Mahmud O."/>
            <person name="Louha S."/>
            <person name="Chalopin D."/>
            <person name="Bennetzen J.L."/>
            <person name="Mauricio R."/>
        </authorList>
    </citation>
    <scope>NUCLEOTIDE SEQUENCE [LARGE SCALE GENOMIC DNA]</scope>
    <source>
        <strain evidence="8">NE01/NJP1002.9</strain>
        <tissue evidence="8">Muscle</tissue>
    </source>
</reference>
<dbReference type="EMBL" id="NHOQ01001447">
    <property type="protein sequence ID" value="PWA24301.1"/>
    <property type="molecule type" value="Genomic_DNA"/>
</dbReference>
<dbReference type="GO" id="GO:0005886">
    <property type="term" value="C:plasma membrane"/>
    <property type="evidence" value="ECO:0007669"/>
    <property type="project" value="TreeGrafter"/>
</dbReference>
<dbReference type="PRINTS" id="PR00248">
    <property type="entry name" value="GPCRMGR"/>
</dbReference>
<dbReference type="Gene3D" id="3.40.50.2300">
    <property type="match status" value="2"/>
</dbReference>
<evidence type="ECO:0000256" key="5">
    <source>
        <dbReference type="ARBA" id="ARBA00023170"/>
    </source>
</evidence>
<dbReference type="InterPro" id="IPR000068">
    <property type="entry name" value="GPCR_3_Ca_sens_rcpt-rel"/>
</dbReference>
<keyword evidence="4" id="KW-0472">Membrane</keyword>
<evidence type="ECO:0000259" key="7">
    <source>
        <dbReference type="Pfam" id="PF01094"/>
    </source>
</evidence>
<name>A0A315VXU6_GAMAF</name>
<comment type="subcellular location">
    <subcellularLocation>
        <location evidence="1">Membrane</location>
        <topology evidence="1">Multi-pass membrane protein</topology>
    </subcellularLocation>
</comment>
<keyword evidence="6" id="KW-0325">Glycoprotein</keyword>
<evidence type="ECO:0000256" key="3">
    <source>
        <dbReference type="ARBA" id="ARBA00022989"/>
    </source>
</evidence>
<keyword evidence="5" id="KW-0675">Receptor</keyword>
<organism evidence="8 9">
    <name type="scientific">Gambusia affinis</name>
    <name type="common">Western mosquitofish</name>
    <name type="synonym">Heterandria affinis</name>
    <dbReference type="NCBI Taxonomy" id="33528"/>
    <lineage>
        <taxon>Eukaryota</taxon>
        <taxon>Metazoa</taxon>
        <taxon>Chordata</taxon>
        <taxon>Craniata</taxon>
        <taxon>Vertebrata</taxon>
        <taxon>Euteleostomi</taxon>
        <taxon>Actinopterygii</taxon>
        <taxon>Neopterygii</taxon>
        <taxon>Teleostei</taxon>
        <taxon>Neoteleostei</taxon>
        <taxon>Acanthomorphata</taxon>
        <taxon>Ovalentaria</taxon>
        <taxon>Atherinomorphae</taxon>
        <taxon>Cyprinodontiformes</taxon>
        <taxon>Poeciliidae</taxon>
        <taxon>Poeciliinae</taxon>
        <taxon>Gambusia</taxon>
    </lineage>
</organism>